<keyword evidence="10" id="KW-0175">Coiled coil</keyword>
<reference evidence="19" key="1">
    <citation type="submission" date="2025-08" db="UniProtKB">
        <authorList>
            <consortium name="RefSeq"/>
        </authorList>
    </citation>
    <scope>IDENTIFICATION</scope>
    <source>
        <tissue evidence="19">Tentacle</tissue>
    </source>
</reference>
<keyword evidence="12 16" id="KW-0472">Membrane</keyword>
<dbReference type="FunCoup" id="A0A6P8I846">
    <property type="interactions" value="1063"/>
</dbReference>
<evidence type="ECO:0000256" key="2">
    <source>
        <dbReference type="ARBA" id="ARBA00005194"/>
    </source>
</evidence>
<evidence type="ECO:0000256" key="14">
    <source>
        <dbReference type="ARBA" id="ARBA00023239"/>
    </source>
</evidence>
<comment type="pathway">
    <text evidence="2 16">Lipid metabolism; fatty acid biosynthesis.</text>
</comment>
<name>A0A6P8I846_ACTTE</name>
<dbReference type="UniPathway" id="UPA00094"/>
<dbReference type="PROSITE" id="PS51203">
    <property type="entry name" value="CS"/>
    <property type="match status" value="1"/>
</dbReference>
<keyword evidence="5 16" id="KW-0444">Lipid biosynthesis</keyword>
<comment type="subcellular location">
    <subcellularLocation>
        <location evidence="1 16">Endoplasmic reticulum membrane</location>
        <topology evidence="1 16">Multi-pass membrane protein</topology>
    </subcellularLocation>
</comment>
<dbReference type="FunFam" id="2.60.40.790:FF:000013">
    <property type="entry name" value="Very-long-chain (3R)-3-hydroxyacyl-CoA dehydratase"/>
    <property type="match status" value="1"/>
</dbReference>
<dbReference type="Pfam" id="PF04387">
    <property type="entry name" value="PTPLA"/>
    <property type="match status" value="1"/>
</dbReference>
<keyword evidence="8 16" id="KW-0276">Fatty acid metabolism</keyword>
<evidence type="ECO:0000256" key="8">
    <source>
        <dbReference type="ARBA" id="ARBA00022832"/>
    </source>
</evidence>
<evidence type="ECO:0000313" key="18">
    <source>
        <dbReference type="Proteomes" id="UP000515163"/>
    </source>
</evidence>
<evidence type="ECO:0000256" key="12">
    <source>
        <dbReference type="ARBA" id="ARBA00023136"/>
    </source>
</evidence>
<feature type="transmembrane region" description="Helical" evidence="16">
    <location>
        <begin position="174"/>
        <end position="192"/>
    </location>
</feature>
<feature type="transmembrane region" description="Helical" evidence="16">
    <location>
        <begin position="347"/>
        <end position="370"/>
    </location>
</feature>
<dbReference type="GO" id="GO:0030497">
    <property type="term" value="P:fatty acid elongation"/>
    <property type="evidence" value="ECO:0007669"/>
    <property type="project" value="TreeGrafter"/>
</dbReference>
<dbReference type="GO" id="GO:0042761">
    <property type="term" value="P:very long-chain fatty acid biosynthetic process"/>
    <property type="evidence" value="ECO:0007669"/>
    <property type="project" value="TreeGrafter"/>
</dbReference>
<dbReference type="GO" id="GO:0005789">
    <property type="term" value="C:endoplasmic reticulum membrane"/>
    <property type="evidence" value="ECO:0007669"/>
    <property type="project" value="UniProtKB-SubCell"/>
</dbReference>
<evidence type="ECO:0000256" key="5">
    <source>
        <dbReference type="ARBA" id="ARBA00022516"/>
    </source>
</evidence>
<dbReference type="PANTHER" id="PTHR11035:SF35">
    <property type="entry name" value="VERY-LONG-CHAIN (3R)-3-HYDROXYACYL-COA DEHYDRATASE"/>
    <property type="match status" value="1"/>
</dbReference>
<dbReference type="InParanoid" id="A0A6P8I846"/>
<dbReference type="InterPro" id="IPR007482">
    <property type="entry name" value="Tyr_Pase-like_PTPLA"/>
</dbReference>
<comment type="similarity">
    <text evidence="15">Belongs to the p23/wos2 family.</text>
</comment>
<evidence type="ECO:0000256" key="4">
    <source>
        <dbReference type="ARBA" id="ARBA00013122"/>
    </source>
</evidence>
<dbReference type="Proteomes" id="UP000515163">
    <property type="component" value="Unplaced"/>
</dbReference>
<dbReference type="KEGG" id="aten:116300097"/>
<evidence type="ECO:0000256" key="16">
    <source>
        <dbReference type="RuleBase" id="RU363109"/>
    </source>
</evidence>
<dbReference type="Gene3D" id="2.60.40.790">
    <property type="match status" value="1"/>
</dbReference>
<evidence type="ECO:0000256" key="13">
    <source>
        <dbReference type="ARBA" id="ARBA00023160"/>
    </source>
</evidence>
<evidence type="ECO:0000256" key="6">
    <source>
        <dbReference type="ARBA" id="ARBA00022692"/>
    </source>
</evidence>
<dbReference type="RefSeq" id="XP_031564729.1">
    <property type="nucleotide sequence ID" value="XM_031708869.1"/>
</dbReference>
<dbReference type="CDD" id="cd06465">
    <property type="entry name" value="p23_hB-ind1_like"/>
    <property type="match status" value="1"/>
</dbReference>
<evidence type="ECO:0000256" key="3">
    <source>
        <dbReference type="ARBA" id="ARBA00007811"/>
    </source>
</evidence>
<evidence type="ECO:0000256" key="15">
    <source>
        <dbReference type="ARBA" id="ARBA00025733"/>
    </source>
</evidence>
<evidence type="ECO:0000256" key="1">
    <source>
        <dbReference type="ARBA" id="ARBA00004477"/>
    </source>
</evidence>
<evidence type="ECO:0000256" key="11">
    <source>
        <dbReference type="ARBA" id="ARBA00023098"/>
    </source>
</evidence>
<feature type="transmembrane region" description="Helical" evidence="16">
    <location>
        <begin position="308"/>
        <end position="327"/>
    </location>
</feature>
<keyword evidence="13 16" id="KW-0275">Fatty acid biosynthesis</keyword>
<proteinExistence type="inferred from homology"/>
<evidence type="ECO:0000313" key="19">
    <source>
        <dbReference type="RefSeq" id="XP_031564729.1"/>
    </source>
</evidence>
<feature type="transmembrane region" description="Helical" evidence="16">
    <location>
        <begin position="269"/>
        <end position="287"/>
    </location>
</feature>
<keyword evidence="6 16" id="KW-0812">Transmembrane</keyword>
<dbReference type="EC" id="4.2.1.134" evidence="4 16"/>
<dbReference type="GeneID" id="116300097"/>
<evidence type="ECO:0000256" key="9">
    <source>
        <dbReference type="ARBA" id="ARBA00022989"/>
    </source>
</evidence>
<comment type="catalytic activity">
    <reaction evidence="16">
        <text>a very-long-chain (3R)-3-hydroxyacyl-CoA = a very-long-chain (2E)-enoyl-CoA + H2O</text>
        <dbReference type="Rhea" id="RHEA:45812"/>
        <dbReference type="ChEBI" id="CHEBI:15377"/>
        <dbReference type="ChEBI" id="CHEBI:83728"/>
        <dbReference type="ChEBI" id="CHEBI:85440"/>
        <dbReference type="EC" id="4.2.1.134"/>
    </reaction>
</comment>
<dbReference type="InterPro" id="IPR008978">
    <property type="entry name" value="HSP20-like_chaperone"/>
</dbReference>
<dbReference type="InterPro" id="IPR007052">
    <property type="entry name" value="CS_dom"/>
</dbReference>
<feature type="domain" description="CS" evidence="17">
    <location>
        <begin position="13"/>
        <end position="105"/>
    </location>
</feature>
<dbReference type="AlphaFoldDB" id="A0A6P8I846"/>
<comment type="similarity">
    <text evidence="3 16">Belongs to the very long-chain fatty acids dehydratase HACD family.</text>
</comment>
<comment type="caution">
    <text evidence="16">Lacks conserved residue(s) required for the propagation of feature annotation.</text>
</comment>
<dbReference type="GO" id="GO:0102158">
    <property type="term" value="F:very-long-chain (3R)-3-hydroxyacyl-CoA dehydratase activity"/>
    <property type="evidence" value="ECO:0007669"/>
    <property type="project" value="UniProtKB-EC"/>
</dbReference>
<keyword evidence="11 16" id="KW-0443">Lipid metabolism</keyword>
<evidence type="ECO:0000259" key="17">
    <source>
        <dbReference type="PROSITE" id="PS51203"/>
    </source>
</evidence>
<organism evidence="18 19">
    <name type="scientific">Actinia tenebrosa</name>
    <name type="common">Australian red waratah sea anemone</name>
    <dbReference type="NCBI Taxonomy" id="6105"/>
    <lineage>
        <taxon>Eukaryota</taxon>
        <taxon>Metazoa</taxon>
        <taxon>Cnidaria</taxon>
        <taxon>Anthozoa</taxon>
        <taxon>Hexacorallia</taxon>
        <taxon>Actiniaria</taxon>
        <taxon>Actiniidae</taxon>
        <taxon>Actinia</taxon>
    </lineage>
</organism>
<dbReference type="OrthoDB" id="2157530at2759"/>
<dbReference type="PANTHER" id="PTHR11035">
    <property type="entry name" value="VERY-LONG-CHAIN (3R)-3-HYDROXYACYL-COA DEHYDRATASE"/>
    <property type="match status" value="1"/>
</dbReference>
<dbReference type="SUPFAM" id="SSF49764">
    <property type="entry name" value="HSP20-like chaperones"/>
    <property type="match status" value="1"/>
</dbReference>
<accession>A0A6P8I846</accession>
<dbReference type="GO" id="GO:0030148">
    <property type="term" value="P:sphingolipid biosynthetic process"/>
    <property type="evidence" value="ECO:0007669"/>
    <property type="project" value="TreeGrafter"/>
</dbReference>
<keyword evidence="14 16" id="KW-0456">Lyase</keyword>
<protein>
    <recommendedName>
        <fullName evidence="4 16">Very-long-chain (3R)-3-hydroxyacyl-CoA dehydratase</fullName>
        <ecNumber evidence="4 16">4.2.1.134</ecNumber>
    </recommendedName>
</protein>
<keyword evidence="18" id="KW-1185">Reference proteome</keyword>
<evidence type="ECO:0000256" key="10">
    <source>
        <dbReference type="ARBA" id="ARBA00023054"/>
    </source>
</evidence>
<keyword evidence="9 16" id="KW-1133">Transmembrane helix</keyword>
<comment type="function">
    <text evidence="16">Catalyzes the third of the four reactions of the long-chain fatty acids elongation cycle. This endoplasmic reticulum-bound enzymatic process, allows the addition of two carbons to the chain of long- and very long-chain fatty acids/VLCFAs per cycle. This enzyme catalyzes the dehydration of the 3-hydroxyacyl-CoA intermediate into trans-2,3-enoyl-CoA, within each cycle of fatty acid elongation. Thereby, it participates to the production of VLCFAs of different chain lengths that are involved in multiple biological processes as precursors of membrane lipids and lipid mediators.</text>
</comment>
<sequence>MMFKSSGSKMAVPLTPIVRWAQTKERLYLTIELSDVQYPTIDLNEDRLIFKAYGHGARGESNYQLEVNFLEPIDPSASSHSLLERYVDFSIAKCKGREFFWQRLVNQEKKPHWLKINFDKWKNEDDSEDDKNEKEQEEEDPQIKKILFEQRFKRDYDLQVDKAKQDVLRFIKKFYLVLFNLMQAGLFMYIVVKMLARLATQGLASIPGTYDAVSDVLATCQLAAIMEFIHPTIGLVKTSILTPFMQVSGRNLILFLVLVPNKELHEDPVVFLLFLVWSLIEIIRYPFYIAQTLNIPIEPLIWLRYSAWIPLYPLGILSEATLVWKAIPLMEKSQRFSFSLPNDFNFSFSFSLFLKFYLPFLFYGGTYMMIYMNSLRSRRYGRKRKAA</sequence>
<keyword evidence="7 16" id="KW-0256">Endoplasmic reticulum</keyword>
<gene>
    <name evidence="19" type="primary">LOC116300097</name>
</gene>
<evidence type="ECO:0000256" key="7">
    <source>
        <dbReference type="ARBA" id="ARBA00022824"/>
    </source>
</evidence>